<evidence type="ECO:0000313" key="2">
    <source>
        <dbReference type="EMBL" id="VFT97803.1"/>
    </source>
</evidence>
<keyword evidence="3" id="KW-1185">Reference proteome</keyword>
<sequence length="134" mass="14687">MVGEEDMAAFDRVFHVLMHDNPHDIVAGVGAGQIRPEKVDASLLDCRAGARSIRPAKAPPPNVLSKTCHSSWSVSSNFVKLNGNNAYLFPHIKKDKRAREGALVLSPACNISAMVDRIDYERRIETLSDLFDAG</sequence>
<evidence type="ECO:0000313" key="1">
    <source>
        <dbReference type="EMBL" id="KAF0687158.1"/>
    </source>
</evidence>
<reference evidence="1" key="2">
    <citation type="submission" date="2019-06" db="EMBL/GenBank/DDBJ databases">
        <title>Genomics analysis of Aphanomyces spp. identifies a new class of oomycete effector associated with host adaptation.</title>
        <authorList>
            <person name="Gaulin E."/>
        </authorList>
    </citation>
    <scope>NUCLEOTIDE SEQUENCE</scope>
    <source>
        <strain evidence="1">CBS 578.67</strain>
    </source>
</reference>
<protein>
    <submittedName>
        <fullName evidence="2">Aste57867_21129 protein</fullName>
    </submittedName>
</protein>
<reference evidence="2 3" key="1">
    <citation type="submission" date="2019-03" db="EMBL/GenBank/DDBJ databases">
        <authorList>
            <person name="Gaulin E."/>
            <person name="Dumas B."/>
        </authorList>
    </citation>
    <scope>NUCLEOTIDE SEQUENCE [LARGE SCALE GENOMIC DNA]</scope>
    <source>
        <strain evidence="2">CBS 568.67</strain>
    </source>
</reference>
<accession>A0A485LGT4</accession>
<organism evidence="2 3">
    <name type="scientific">Aphanomyces stellatus</name>
    <dbReference type="NCBI Taxonomy" id="120398"/>
    <lineage>
        <taxon>Eukaryota</taxon>
        <taxon>Sar</taxon>
        <taxon>Stramenopiles</taxon>
        <taxon>Oomycota</taxon>
        <taxon>Saprolegniomycetes</taxon>
        <taxon>Saprolegniales</taxon>
        <taxon>Verrucalvaceae</taxon>
        <taxon>Aphanomyces</taxon>
    </lineage>
</organism>
<dbReference type="Proteomes" id="UP000332933">
    <property type="component" value="Unassembled WGS sequence"/>
</dbReference>
<proteinExistence type="predicted"/>
<gene>
    <name evidence="2" type="primary">Aste57867_21129</name>
    <name evidence="1" type="ORF">As57867_021061</name>
    <name evidence="2" type="ORF">ASTE57867_21129</name>
</gene>
<name>A0A485LGT4_9STRA</name>
<evidence type="ECO:0000313" key="3">
    <source>
        <dbReference type="Proteomes" id="UP000332933"/>
    </source>
</evidence>
<dbReference type="EMBL" id="CAADRA010006983">
    <property type="protein sequence ID" value="VFT97803.1"/>
    <property type="molecule type" value="Genomic_DNA"/>
</dbReference>
<dbReference type="EMBL" id="VJMH01006957">
    <property type="protein sequence ID" value="KAF0687158.1"/>
    <property type="molecule type" value="Genomic_DNA"/>
</dbReference>
<dbReference type="AlphaFoldDB" id="A0A485LGT4"/>